<proteinExistence type="predicted"/>
<dbReference type="RefSeq" id="WP_200106624.1">
    <property type="nucleotide sequence ID" value="NZ_JAEHFV010000004.1"/>
</dbReference>
<protein>
    <submittedName>
        <fullName evidence="2">Uncharacterized protein</fullName>
    </submittedName>
</protein>
<feature type="region of interest" description="Disordered" evidence="1">
    <location>
        <begin position="105"/>
        <end position="129"/>
    </location>
</feature>
<dbReference type="Proteomes" id="UP000609172">
    <property type="component" value="Unassembled WGS sequence"/>
</dbReference>
<evidence type="ECO:0000256" key="1">
    <source>
        <dbReference type="SAM" id="MobiDB-lite"/>
    </source>
</evidence>
<evidence type="ECO:0000313" key="3">
    <source>
        <dbReference type="Proteomes" id="UP000609172"/>
    </source>
</evidence>
<dbReference type="AlphaFoldDB" id="A0A934UKF9"/>
<accession>A0A934UKF9</accession>
<keyword evidence="3" id="KW-1185">Reference proteome</keyword>
<dbReference type="EMBL" id="JAEHFV010000004">
    <property type="protein sequence ID" value="MBK0370499.1"/>
    <property type="molecule type" value="Genomic_DNA"/>
</dbReference>
<evidence type="ECO:0000313" key="2">
    <source>
        <dbReference type="EMBL" id="MBK0370499.1"/>
    </source>
</evidence>
<comment type="caution">
    <text evidence="2">The sequence shown here is derived from an EMBL/GenBank/DDBJ whole genome shotgun (WGS) entry which is preliminary data.</text>
</comment>
<reference evidence="2" key="1">
    <citation type="submission" date="2020-12" db="EMBL/GenBank/DDBJ databases">
        <title>Bacterial novel species Flavobacterium sp. SE-1-e isolated from soil.</title>
        <authorList>
            <person name="Jung H.-Y."/>
        </authorList>
    </citation>
    <scope>NUCLEOTIDE SEQUENCE</scope>
    <source>
        <strain evidence="2">SE-1-e</strain>
    </source>
</reference>
<organism evidence="2 3">
    <name type="scientific">Flavobacterium agrisoli</name>
    <dbReference type="NCBI Taxonomy" id="2793066"/>
    <lineage>
        <taxon>Bacteria</taxon>
        <taxon>Pseudomonadati</taxon>
        <taxon>Bacteroidota</taxon>
        <taxon>Flavobacteriia</taxon>
        <taxon>Flavobacteriales</taxon>
        <taxon>Flavobacteriaceae</taxon>
        <taxon>Flavobacterium</taxon>
    </lineage>
</organism>
<sequence>MENQSLREKDTEITLDIAQKWVKKWKDSKGELMVSGKKIDSFLIPKYSLEKLLAEDIDAARAYIGVNDEGLQTIMLVGTRKDDKGIYRDLIKGYTANETKALTDSEGDIYDFNEPNPPGTGDDESPMNQ</sequence>
<gene>
    <name evidence="2" type="ORF">I5M07_11725</name>
</gene>
<name>A0A934UKF9_9FLAO</name>